<dbReference type="Pfam" id="PF04082">
    <property type="entry name" value="Fungal_trans"/>
    <property type="match status" value="1"/>
</dbReference>
<keyword evidence="2" id="KW-0862">Zinc</keyword>
<evidence type="ECO:0000256" key="7">
    <source>
        <dbReference type="SAM" id="MobiDB-lite"/>
    </source>
</evidence>
<evidence type="ECO:0000256" key="6">
    <source>
        <dbReference type="ARBA" id="ARBA00023242"/>
    </source>
</evidence>
<feature type="region of interest" description="Disordered" evidence="7">
    <location>
        <begin position="72"/>
        <end position="96"/>
    </location>
</feature>
<protein>
    <recommendedName>
        <fullName evidence="8">Xylanolytic transcriptional activator regulatory domain-containing protein</fullName>
    </recommendedName>
</protein>
<dbReference type="CDD" id="cd12148">
    <property type="entry name" value="fungal_TF_MHR"/>
    <property type="match status" value="1"/>
</dbReference>
<keyword evidence="6" id="KW-0539">Nucleus</keyword>
<evidence type="ECO:0000313" key="9">
    <source>
        <dbReference type="EMBL" id="KIW90546.1"/>
    </source>
</evidence>
<evidence type="ECO:0000256" key="2">
    <source>
        <dbReference type="ARBA" id="ARBA00022833"/>
    </source>
</evidence>
<evidence type="ECO:0000256" key="4">
    <source>
        <dbReference type="ARBA" id="ARBA00023125"/>
    </source>
</evidence>
<dbReference type="VEuPathDB" id="FungiDB:Z519_09193"/>
<dbReference type="InterPro" id="IPR007219">
    <property type="entry name" value="XnlR_reg_dom"/>
</dbReference>
<feature type="domain" description="Xylanolytic transcriptional activator regulatory" evidence="8">
    <location>
        <begin position="231"/>
        <end position="309"/>
    </location>
</feature>
<dbReference type="EMBL" id="KN846993">
    <property type="protein sequence ID" value="KIW90546.1"/>
    <property type="molecule type" value="Genomic_DNA"/>
</dbReference>
<dbReference type="RefSeq" id="XP_016617215.1">
    <property type="nucleotide sequence ID" value="XM_016766917.1"/>
</dbReference>
<keyword evidence="4" id="KW-0238">DNA-binding</keyword>
<evidence type="ECO:0000256" key="1">
    <source>
        <dbReference type="ARBA" id="ARBA00022723"/>
    </source>
</evidence>
<dbReference type="SMART" id="SM00906">
    <property type="entry name" value="Fungal_trans"/>
    <property type="match status" value="1"/>
</dbReference>
<dbReference type="OrthoDB" id="4161332at2759"/>
<keyword evidence="5" id="KW-0804">Transcription</keyword>
<dbReference type="Proteomes" id="UP000053789">
    <property type="component" value="Unassembled WGS sequence"/>
</dbReference>
<dbReference type="InterPro" id="IPR051615">
    <property type="entry name" value="Transcr_Regulatory_Elem"/>
</dbReference>
<gene>
    <name evidence="9" type="ORF">Z519_09193</name>
</gene>
<dbReference type="GO" id="GO:0006351">
    <property type="term" value="P:DNA-templated transcription"/>
    <property type="evidence" value="ECO:0007669"/>
    <property type="project" value="InterPro"/>
</dbReference>
<evidence type="ECO:0000259" key="8">
    <source>
        <dbReference type="SMART" id="SM00906"/>
    </source>
</evidence>
<keyword evidence="3" id="KW-0805">Transcription regulation</keyword>
<dbReference type="PANTHER" id="PTHR31313">
    <property type="entry name" value="TY1 ENHANCER ACTIVATOR"/>
    <property type="match status" value="1"/>
</dbReference>
<dbReference type="PANTHER" id="PTHR31313:SF85">
    <property type="entry name" value="ZN(II)2CYS6 TRANSCRIPTION FACTOR (EUROFUNG)"/>
    <property type="match status" value="1"/>
</dbReference>
<dbReference type="GO" id="GO:0003677">
    <property type="term" value="F:DNA binding"/>
    <property type="evidence" value="ECO:0007669"/>
    <property type="project" value="UniProtKB-KW"/>
</dbReference>
<evidence type="ECO:0000313" key="10">
    <source>
        <dbReference type="Proteomes" id="UP000053789"/>
    </source>
</evidence>
<organism evidence="9 10">
    <name type="scientific">Cladophialophora bantiana (strain ATCC 10958 / CBS 173.52 / CDC B-1940 / NIH 8579)</name>
    <name type="common">Xylohypha bantiana</name>
    <dbReference type="NCBI Taxonomy" id="1442370"/>
    <lineage>
        <taxon>Eukaryota</taxon>
        <taxon>Fungi</taxon>
        <taxon>Dikarya</taxon>
        <taxon>Ascomycota</taxon>
        <taxon>Pezizomycotina</taxon>
        <taxon>Eurotiomycetes</taxon>
        <taxon>Chaetothyriomycetidae</taxon>
        <taxon>Chaetothyriales</taxon>
        <taxon>Herpotrichiellaceae</taxon>
        <taxon>Cladophialophora</taxon>
    </lineage>
</organism>
<dbReference type="AlphaFoldDB" id="A0A0D2EKP1"/>
<proteinExistence type="predicted"/>
<keyword evidence="1" id="KW-0479">Metal-binding</keyword>
<dbReference type="HOGENOM" id="CLU_007003_4_3_1"/>
<accession>A0A0D2EKP1</accession>
<evidence type="ECO:0000256" key="3">
    <source>
        <dbReference type="ARBA" id="ARBA00023015"/>
    </source>
</evidence>
<dbReference type="GeneID" id="27702121"/>
<evidence type="ECO:0000256" key="5">
    <source>
        <dbReference type="ARBA" id="ARBA00023163"/>
    </source>
</evidence>
<dbReference type="GO" id="GO:0008270">
    <property type="term" value="F:zinc ion binding"/>
    <property type="evidence" value="ECO:0007669"/>
    <property type="project" value="InterPro"/>
</dbReference>
<name>A0A0D2EKP1_CLAB1</name>
<keyword evidence="10" id="KW-1185">Reference proteome</keyword>
<reference evidence="9" key="1">
    <citation type="submission" date="2015-01" db="EMBL/GenBank/DDBJ databases">
        <title>The Genome Sequence of Cladophialophora bantiana CBS 173.52.</title>
        <authorList>
            <consortium name="The Broad Institute Genomics Platform"/>
            <person name="Cuomo C."/>
            <person name="de Hoog S."/>
            <person name="Gorbushina A."/>
            <person name="Stielow B."/>
            <person name="Teixiera M."/>
            <person name="Abouelleil A."/>
            <person name="Chapman S.B."/>
            <person name="Priest M."/>
            <person name="Young S.K."/>
            <person name="Wortman J."/>
            <person name="Nusbaum C."/>
            <person name="Birren B."/>
        </authorList>
    </citation>
    <scope>NUCLEOTIDE SEQUENCE [LARGE SCALE GENOMIC DNA]</scope>
    <source>
        <strain evidence="9">CBS 173.52</strain>
    </source>
</reference>
<sequence>MARRYECLEQAIEELRQVDNAQVQSILRKAPLNPSSVIATNTQHSSMSTSSKRDSVESPLAFKTAAKSDYYSSTSAVDNPSENVTSTTAGSEDSVSLRTRKESLVRDSLHWQGFENIAAEIASIHLHLPVKTIQQLLQTHWTWVHPVFMFVYRPSFMKNLVTGGSDFSPLLLSAVCAHSTRFTDQELSGQLLSRARLLLGQEIHNTPTMSTIQALLQLSALEIGKGMTSQAWLLSGMAFRMATDIGLFAFPSQPPDVSIAATQGQEMKTRLAWSCFLWDKAISLYLGRMPALPDPPSVQAQLLDDTAETEPWIPIFDGEPVPSRFSPTPASTISCFTNFCQLGVILTDIIINVYGRQASNAVLEFIQKASARLSSWRAATPAHLKVAEDAQNGICPPPHVLSQNLLYHTALILLHRPFQSSATCRTICRKASEQVEKLLLRLKNTFGFTRVTYLMAYCTYTAATIAVQDLREGLAGSSQRTRTYLSALTAVKSSCPGIQRSVDIIMASIGSSCNLDMLEDDLPDSHAVLGSHPMPAFPFYDQNLNAPPNVDFPGPDFNPQHISTLDSFPENCIDFSEEVLNQYFTDAALSGS</sequence>